<dbReference type="InterPro" id="IPR000509">
    <property type="entry name" value="Ribosomal_eL36"/>
</dbReference>
<dbReference type="Gene3D" id="1.10.10.1760">
    <property type="entry name" value="60S ribosomal protein L36"/>
    <property type="match status" value="1"/>
</dbReference>
<dbReference type="STRING" id="56216.A0A1A6G0H4"/>
<accession>A0A1A6G0H4</accession>
<dbReference type="EMBL" id="LZPO01107981">
    <property type="protein sequence ID" value="OBS59676.1"/>
    <property type="molecule type" value="Genomic_DNA"/>
</dbReference>
<comment type="caution">
    <text evidence="8">The sequence shown here is derived from an EMBL/GenBank/DDBJ whole genome shotgun (WGS) entry which is preliminary data.</text>
</comment>
<evidence type="ECO:0000256" key="6">
    <source>
        <dbReference type="ARBA" id="ARBA00035226"/>
    </source>
</evidence>
<dbReference type="InterPro" id="IPR038097">
    <property type="entry name" value="Ribosomal_eL36_sf"/>
</dbReference>
<keyword evidence="9" id="KW-1185">Reference proteome</keyword>
<dbReference type="AlphaFoldDB" id="A0A1A6G0H4"/>
<evidence type="ECO:0000313" key="9">
    <source>
        <dbReference type="Proteomes" id="UP000092124"/>
    </source>
</evidence>
<keyword evidence="3" id="KW-0689">Ribosomal protein</keyword>
<protein>
    <recommendedName>
        <fullName evidence="6">Large ribosomal subunit protein eL36</fullName>
    </recommendedName>
    <alternativeName>
        <fullName evidence="7">60S ribosomal protein L36</fullName>
    </alternativeName>
</protein>
<dbReference type="GO" id="GO:0003735">
    <property type="term" value="F:structural constituent of ribosome"/>
    <property type="evidence" value="ECO:0007669"/>
    <property type="project" value="InterPro"/>
</dbReference>
<evidence type="ECO:0000256" key="3">
    <source>
        <dbReference type="ARBA" id="ARBA00022980"/>
    </source>
</evidence>
<dbReference type="PANTHER" id="PTHR10114">
    <property type="entry name" value="60S RIBOSOMAL PROTEIN L36"/>
    <property type="match status" value="1"/>
</dbReference>
<dbReference type="GO" id="GO:1990904">
    <property type="term" value="C:ribonucleoprotein complex"/>
    <property type="evidence" value="ECO:0007669"/>
    <property type="project" value="UniProtKB-KW"/>
</dbReference>
<gene>
    <name evidence="8" type="ORF">A6R68_09200</name>
</gene>
<evidence type="ECO:0000256" key="4">
    <source>
        <dbReference type="ARBA" id="ARBA00023274"/>
    </source>
</evidence>
<dbReference type="GO" id="GO:0005840">
    <property type="term" value="C:ribosome"/>
    <property type="evidence" value="ECO:0007669"/>
    <property type="project" value="UniProtKB-KW"/>
</dbReference>
<keyword evidence="4" id="KW-0687">Ribonucleoprotein</keyword>
<comment type="subunit">
    <text evidence="2">Component of the large ribosomal subunit.</text>
</comment>
<organism evidence="8 9">
    <name type="scientific">Neotoma lepida</name>
    <name type="common">Desert woodrat</name>
    <dbReference type="NCBI Taxonomy" id="56216"/>
    <lineage>
        <taxon>Eukaryota</taxon>
        <taxon>Metazoa</taxon>
        <taxon>Chordata</taxon>
        <taxon>Craniata</taxon>
        <taxon>Vertebrata</taxon>
        <taxon>Euteleostomi</taxon>
        <taxon>Mammalia</taxon>
        <taxon>Eutheria</taxon>
        <taxon>Euarchontoglires</taxon>
        <taxon>Glires</taxon>
        <taxon>Rodentia</taxon>
        <taxon>Myomorpha</taxon>
        <taxon>Muroidea</taxon>
        <taxon>Cricetidae</taxon>
        <taxon>Neotominae</taxon>
        <taxon>Neotoma</taxon>
    </lineage>
</organism>
<proteinExistence type="inferred from homology"/>
<dbReference type="GO" id="GO:0006412">
    <property type="term" value="P:translation"/>
    <property type="evidence" value="ECO:0007669"/>
    <property type="project" value="InterPro"/>
</dbReference>
<evidence type="ECO:0000256" key="2">
    <source>
        <dbReference type="ARBA" id="ARBA00011133"/>
    </source>
</evidence>
<evidence type="ECO:0000313" key="8">
    <source>
        <dbReference type="EMBL" id="OBS59676.1"/>
    </source>
</evidence>
<dbReference type="OrthoDB" id="9616667at2759"/>
<comment type="function">
    <text evidence="5">Component of the large ribosomal subunit. The ribosome is a large ribonucleoprotein complex responsible for the synthesis of proteins in the cell.</text>
</comment>
<evidence type="ECO:0000256" key="7">
    <source>
        <dbReference type="ARBA" id="ARBA00035331"/>
    </source>
</evidence>
<name>A0A1A6G0H4_NEOLE</name>
<reference evidence="8 9" key="1">
    <citation type="submission" date="2016-06" db="EMBL/GenBank/DDBJ databases">
        <title>The Draft Genome Sequence and Annotation of the Desert Woodrat Neotoma lepida.</title>
        <authorList>
            <person name="Campbell M."/>
            <person name="Oakeson K.F."/>
            <person name="Yandell M."/>
            <person name="Halpert J.R."/>
            <person name="Dearing D."/>
        </authorList>
    </citation>
    <scope>NUCLEOTIDE SEQUENCE [LARGE SCALE GENOMIC DNA]</scope>
    <source>
        <strain evidence="8">417</strain>
        <tissue evidence="8">Liver</tissue>
    </source>
</reference>
<evidence type="ECO:0000256" key="1">
    <source>
        <dbReference type="ARBA" id="ARBA00006509"/>
    </source>
</evidence>
<dbReference type="Pfam" id="PF01158">
    <property type="entry name" value="Ribosomal_L36e"/>
    <property type="match status" value="1"/>
</dbReference>
<evidence type="ECO:0000256" key="5">
    <source>
        <dbReference type="ARBA" id="ARBA00034092"/>
    </source>
</evidence>
<sequence length="75" mass="8457">MALGYPMTVDLNKSKEVCGFGPHEQCAIGLFKVSKAKHVLKFIKKRVGTHMNTKRKWGELSDVLVAMRKARAKKN</sequence>
<comment type="similarity">
    <text evidence="1">Belongs to the eukaryotic ribosomal protein eL36 family.</text>
</comment>
<dbReference type="Proteomes" id="UP000092124">
    <property type="component" value="Unassembled WGS sequence"/>
</dbReference>